<accession>A0A9X2P7X9</accession>
<evidence type="ECO:0000256" key="2">
    <source>
        <dbReference type="SAM" id="Coils"/>
    </source>
</evidence>
<evidence type="ECO:0000313" key="5">
    <source>
        <dbReference type="EMBL" id="MCR9015375.1"/>
    </source>
</evidence>
<evidence type="ECO:0000256" key="1">
    <source>
        <dbReference type="ARBA" id="ARBA00009477"/>
    </source>
</evidence>
<keyword evidence="2" id="KW-0175">Coiled coil</keyword>
<reference evidence="5" key="1">
    <citation type="submission" date="2022-08" db="EMBL/GenBank/DDBJ databases">
        <authorList>
            <person name="Zhang D."/>
        </authorList>
    </citation>
    <scope>NUCLEOTIDE SEQUENCE</scope>
    <source>
        <strain evidence="5">XJ19-11</strain>
    </source>
</reference>
<dbReference type="PROSITE" id="PS51257">
    <property type="entry name" value="PROKAR_LIPOPROTEIN"/>
    <property type="match status" value="1"/>
</dbReference>
<dbReference type="GO" id="GO:1990281">
    <property type="term" value="C:efflux pump complex"/>
    <property type="evidence" value="ECO:0007669"/>
    <property type="project" value="TreeGrafter"/>
</dbReference>
<dbReference type="InterPro" id="IPR058647">
    <property type="entry name" value="BSH_CzcB-like"/>
</dbReference>
<dbReference type="Gene3D" id="2.40.30.170">
    <property type="match status" value="1"/>
</dbReference>
<feature type="coiled-coil region" evidence="2">
    <location>
        <begin position="128"/>
        <end position="186"/>
    </location>
</feature>
<protein>
    <submittedName>
        <fullName evidence="5">Efflux RND transporter periplasmic adaptor subunit</fullName>
    </submittedName>
</protein>
<dbReference type="GO" id="GO:0015562">
    <property type="term" value="F:efflux transmembrane transporter activity"/>
    <property type="evidence" value="ECO:0007669"/>
    <property type="project" value="TreeGrafter"/>
</dbReference>
<dbReference type="Pfam" id="PF25954">
    <property type="entry name" value="Beta-barrel_RND_2"/>
    <property type="match status" value="1"/>
</dbReference>
<dbReference type="SUPFAM" id="SSF111369">
    <property type="entry name" value="HlyD-like secretion proteins"/>
    <property type="match status" value="1"/>
</dbReference>
<keyword evidence="6" id="KW-1185">Reference proteome</keyword>
<dbReference type="EMBL" id="JANSUY010000005">
    <property type="protein sequence ID" value="MCR9015375.1"/>
    <property type="molecule type" value="Genomic_DNA"/>
</dbReference>
<dbReference type="Pfam" id="PF25973">
    <property type="entry name" value="BSH_CzcB"/>
    <property type="match status" value="1"/>
</dbReference>
<dbReference type="NCBIfam" id="TIGR01730">
    <property type="entry name" value="RND_mfp"/>
    <property type="match status" value="1"/>
</dbReference>
<dbReference type="PANTHER" id="PTHR30469">
    <property type="entry name" value="MULTIDRUG RESISTANCE PROTEIN MDTA"/>
    <property type="match status" value="1"/>
</dbReference>
<proteinExistence type="inferred from homology"/>
<dbReference type="RefSeq" id="WP_258423232.1">
    <property type="nucleotide sequence ID" value="NZ_JANSUY010000005.1"/>
</dbReference>
<comment type="caution">
    <text evidence="5">The sequence shown here is derived from an EMBL/GenBank/DDBJ whole genome shotgun (WGS) entry which is preliminary data.</text>
</comment>
<dbReference type="Gene3D" id="2.40.50.100">
    <property type="match status" value="1"/>
</dbReference>
<dbReference type="AlphaFoldDB" id="A0A9X2P7X9"/>
<dbReference type="PANTHER" id="PTHR30469:SF15">
    <property type="entry name" value="HLYD FAMILY OF SECRETION PROTEINS"/>
    <property type="match status" value="1"/>
</dbReference>
<gene>
    <name evidence="5" type="ORF">NU887_10040</name>
</gene>
<name>A0A9X2P7X9_9BACT</name>
<feature type="domain" description="CusB-like beta-barrel" evidence="3">
    <location>
        <begin position="228"/>
        <end position="297"/>
    </location>
</feature>
<dbReference type="Gene3D" id="2.40.420.20">
    <property type="match status" value="1"/>
</dbReference>
<dbReference type="InterPro" id="IPR058792">
    <property type="entry name" value="Beta-barrel_RND_2"/>
</dbReference>
<sequence length="375" mass="42031">MKTNFPFLIIAILVLAASCGPKDEISIKKEELAKMKADAASLRTSIETLEKEIAVLDPEFAKENRKSILISTTKVEKKHFEHFVEVTGSVLSKKNVSISGEVLGRIQEITAVEGMRVSKGQILAKIDAETILRNIDEVEKQLELAKILFDKQDRLWKQQIGTEIQYLESKNRKETLEANLASLKTQQSKTLVRAPFNGTVETVQVRLGELVQPGVPMFQFVGDSDLFIEADISEKYVGLIQRGDSVEVSFPSVEKELRAKITSVGAIINPNNRTFKVEIAVPSLEFLKPNMISVIKIMDYENKTAVTVPNYLILQDNKGDYVYTVDESLSKKRYIKRGKTYKEVTEVLEGLTGTEVLVDKGFREVGDNFVVNIAK</sequence>
<dbReference type="Proteomes" id="UP001142175">
    <property type="component" value="Unassembled WGS sequence"/>
</dbReference>
<comment type="similarity">
    <text evidence="1">Belongs to the membrane fusion protein (MFP) (TC 8.A.1) family.</text>
</comment>
<evidence type="ECO:0000313" key="6">
    <source>
        <dbReference type="Proteomes" id="UP001142175"/>
    </source>
</evidence>
<evidence type="ECO:0000259" key="3">
    <source>
        <dbReference type="Pfam" id="PF25954"/>
    </source>
</evidence>
<evidence type="ECO:0000259" key="4">
    <source>
        <dbReference type="Pfam" id="PF25973"/>
    </source>
</evidence>
<feature type="domain" description="CzcB-like barrel-sandwich hybrid" evidence="4">
    <location>
        <begin position="96"/>
        <end position="218"/>
    </location>
</feature>
<organism evidence="5 6">
    <name type="scientific">Aquiflexum gelatinilyticum</name>
    <dbReference type="NCBI Taxonomy" id="2961943"/>
    <lineage>
        <taxon>Bacteria</taxon>
        <taxon>Pseudomonadati</taxon>
        <taxon>Bacteroidota</taxon>
        <taxon>Cytophagia</taxon>
        <taxon>Cytophagales</taxon>
        <taxon>Cyclobacteriaceae</taxon>
        <taxon>Aquiflexum</taxon>
    </lineage>
</organism>
<dbReference type="InterPro" id="IPR006143">
    <property type="entry name" value="RND_pump_MFP"/>
</dbReference>